<evidence type="ECO:0000256" key="2">
    <source>
        <dbReference type="ARBA" id="ARBA00022485"/>
    </source>
</evidence>
<name>A0A8J6N0W1_9DELT</name>
<comment type="similarity">
    <text evidence="1">Belongs to the prokaryotic molybdopterin-containing oxidoreductase family.</text>
</comment>
<keyword evidence="6" id="KW-0560">Oxidoreductase</keyword>
<gene>
    <name evidence="10" type="ORF">H8E19_12180</name>
</gene>
<dbReference type="SUPFAM" id="SSF50692">
    <property type="entry name" value="ADC-like"/>
    <property type="match status" value="1"/>
</dbReference>
<dbReference type="GO" id="GO:0046872">
    <property type="term" value="F:metal ion binding"/>
    <property type="evidence" value="ECO:0007669"/>
    <property type="project" value="UniProtKB-KW"/>
</dbReference>
<dbReference type="InterPro" id="IPR006963">
    <property type="entry name" value="Mopterin_OxRdtase_4Fe-4S_dom"/>
</dbReference>
<dbReference type="Gene3D" id="3.40.228.10">
    <property type="entry name" value="Dimethylsulfoxide Reductase, domain 2"/>
    <property type="match status" value="1"/>
</dbReference>
<evidence type="ECO:0000256" key="7">
    <source>
        <dbReference type="ARBA" id="ARBA00023004"/>
    </source>
</evidence>
<reference evidence="10 11" key="1">
    <citation type="submission" date="2020-08" db="EMBL/GenBank/DDBJ databases">
        <title>Bridging the membrane lipid divide: bacteria of the FCB group superphylum have the potential to synthesize archaeal ether lipids.</title>
        <authorList>
            <person name="Villanueva L."/>
            <person name="Von Meijenfeldt F.A.B."/>
            <person name="Westbye A.B."/>
            <person name="Yadav S."/>
            <person name="Hopmans E.C."/>
            <person name="Dutilh B.E."/>
            <person name="Sinninghe Damste J.S."/>
        </authorList>
    </citation>
    <scope>NUCLEOTIDE SEQUENCE [LARGE SCALE GENOMIC DNA]</scope>
    <source>
        <strain evidence="10">NIOZ-UU27</strain>
    </source>
</reference>
<evidence type="ECO:0000256" key="1">
    <source>
        <dbReference type="ARBA" id="ARBA00010312"/>
    </source>
</evidence>
<protein>
    <submittedName>
        <fullName evidence="10">Molybdopterin-dependent oxidoreductase</fullName>
    </submittedName>
</protein>
<dbReference type="PANTHER" id="PTHR43742">
    <property type="entry name" value="TRIMETHYLAMINE-N-OXIDE REDUCTASE"/>
    <property type="match status" value="1"/>
</dbReference>
<evidence type="ECO:0000313" key="11">
    <source>
        <dbReference type="Proteomes" id="UP000650524"/>
    </source>
</evidence>
<dbReference type="GO" id="GO:0016491">
    <property type="term" value="F:oxidoreductase activity"/>
    <property type="evidence" value="ECO:0007669"/>
    <property type="project" value="UniProtKB-KW"/>
</dbReference>
<evidence type="ECO:0000313" key="10">
    <source>
        <dbReference type="EMBL" id="MBC8178155.1"/>
    </source>
</evidence>
<dbReference type="InterPro" id="IPR009010">
    <property type="entry name" value="Asp_de-COase-like_dom_sf"/>
</dbReference>
<dbReference type="SMART" id="SM00926">
    <property type="entry name" value="Molybdop_Fe4S4"/>
    <property type="match status" value="1"/>
</dbReference>
<keyword evidence="8" id="KW-0411">Iron-sulfur</keyword>
<dbReference type="Gene3D" id="2.40.40.20">
    <property type="match status" value="1"/>
</dbReference>
<evidence type="ECO:0000259" key="9">
    <source>
        <dbReference type="PROSITE" id="PS51669"/>
    </source>
</evidence>
<dbReference type="Gene3D" id="3.40.50.740">
    <property type="match status" value="1"/>
</dbReference>
<sequence length="823" mass="89377">MKLTRRNFIAAVIGGVAGIQATPLPWKITDDIAIWTQNWPWVPVPSTGEFSDVSSVCNLCPGGCGIAVKKVDERAIKIEGRTDYPVNPGGVCPVGMGGLQLLYDESLRFTGPMKRVGLRGAGQFTEISWGEAFDMVAGRISGLRKKGTPEAIAAVDGNPEGTTVSVLIKRLMRAMGSPNYVRPPSINDTYRMGNLLMQGTLTPMAYDLENSDYVLSFGAGLLEGWGAPGRVMNAWGMWHDGNPAKKKTRIVQVESRASNTASKADMWVAPRPGTDGALALGIAHVIIKSGQYDSRFVSDHSSGFEDGRSLDGVNHIGFKTLVLEKYSPEQVAKITGVSPKTIVSLAKGFVSAKTPVAVYGKGKDSLNGSLYEFMAVQSLNALKGSINRSGGVLLPDPIPLSNLPLLEVDAVASKGLKTPRLDQAGTMRYPFSDSLINNFTEVIKKSSKSPVDTLLVFSANPFFTLPDGGGFKRALEKIPFIVSFSPYRDETANMAELILPDSTYLEKVDDIVWPTGLQYPLYGLSKPVVEPLYNTKNSGDTVIELSRAIDESVGSAFPWENFEEVLQVRAKGLFDAGGGLVSYDPDTPAWQRQTAGNGPKPEYESFDEMWEGIQSGGMWYRPVSSPRSWKGLFNTPSGKFEFSSKLIAQAIENYSNKISKKAALKNMGIAVTDDEACMAHYEAPKTGSDSSVYPLRMLPYEMINLASGWIPSPPFLYKTIFENQLLKDKSFAAINPKTAARYNLKEGALVAVKSPAGEVQVRINLSEGAMPGIVYLPLGFGHTAYDEFLKDKGVNPNNIVQAGQDPISGYPVWWDTPVKIVRV</sequence>
<evidence type="ECO:0000256" key="6">
    <source>
        <dbReference type="ARBA" id="ARBA00023002"/>
    </source>
</evidence>
<dbReference type="PROSITE" id="PS51669">
    <property type="entry name" value="4FE4S_MOW_BIS_MGD"/>
    <property type="match status" value="1"/>
</dbReference>
<dbReference type="Proteomes" id="UP000650524">
    <property type="component" value="Unassembled WGS sequence"/>
</dbReference>
<accession>A0A8J6N0W1</accession>
<dbReference type="Pfam" id="PF01568">
    <property type="entry name" value="Molydop_binding"/>
    <property type="match status" value="1"/>
</dbReference>
<comment type="caution">
    <text evidence="10">The sequence shown here is derived from an EMBL/GenBank/DDBJ whole genome shotgun (WGS) entry which is preliminary data.</text>
</comment>
<organism evidence="10 11">
    <name type="scientific">Candidatus Desulfacyla euxinica</name>
    <dbReference type="NCBI Taxonomy" id="2841693"/>
    <lineage>
        <taxon>Bacteria</taxon>
        <taxon>Deltaproteobacteria</taxon>
        <taxon>Candidatus Desulfacyla</taxon>
    </lineage>
</organism>
<dbReference type="Pfam" id="PF00384">
    <property type="entry name" value="Molybdopterin"/>
    <property type="match status" value="1"/>
</dbReference>
<dbReference type="Gene3D" id="2.20.25.90">
    <property type="entry name" value="ADC-like domains"/>
    <property type="match status" value="1"/>
</dbReference>
<keyword evidence="4" id="KW-0479">Metal-binding</keyword>
<dbReference type="InterPro" id="IPR006656">
    <property type="entry name" value="Mopterin_OxRdtase"/>
</dbReference>
<keyword evidence="3" id="KW-0500">Molybdenum</keyword>
<dbReference type="Pfam" id="PF04879">
    <property type="entry name" value="Molybdop_Fe4S4"/>
    <property type="match status" value="1"/>
</dbReference>
<keyword evidence="5" id="KW-0732">Signal</keyword>
<keyword evidence="7" id="KW-0408">Iron</keyword>
<dbReference type="AlphaFoldDB" id="A0A8J6N0W1"/>
<evidence type="ECO:0000256" key="5">
    <source>
        <dbReference type="ARBA" id="ARBA00022729"/>
    </source>
</evidence>
<feature type="domain" description="4Fe-4S Mo/W bis-MGD-type" evidence="9">
    <location>
        <begin position="50"/>
        <end position="106"/>
    </location>
</feature>
<dbReference type="Gene3D" id="3.30.2070.10">
    <property type="entry name" value="Formate dehydrogenase/DMSO reductase"/>
    <property type="match status" value="1"/>
</dbReference>
<keyword evidence="2" id="KW-0004">4Fe-4S</keyword>
<dbReference type="InterPro" id="IPR050612">
    <property type="entry name" value="Prok_Mopterin_Oxidored"/>
</dbReference>
<evidence type="ECO:0000256" key="3">
    <source>
        <dbReference type="ARBA" id="ARBA00022505"/>
    </source>
</evidence>
<dbReference type="EMBL" id="JACNJD010000259">
    <property type="protein sequence ID" value="MBC8178155.1"/>
    <property type="molecule type" value="Genomic_DNA"/>
</dbReference>
<evidence type="ECO:0000256" key="4">
    <source>
        <dbReference type="ARBA" id="ARBA00022723"/>
    </source>
</evidence>
<proteinExistence type="inferred from homology"/>
<dbReference type="GO" id="GO:0043546">
    <property type="term" value="F:molybdopterin cofactor binding"/>
    <property type="evidence" value="ECO:0007669"/>
    <property type="project" value="InterPro"/>
</dbReference>
<dbReference type="PANTHER" id="PTHR43742:SF9">
    <property type="entry name" value="TETRATHIONATE REDUCTASE SUBUNIT A"/>
    <property type="match status" value="1"/>
</dbReference>
<evidence type="ECO:0000256" key="8">
    <source>
        <dbReference type="ARBA" id="ARBA00023014"/>
    </source>
</evidence>
<dbReference type="SUPFAM" id="SSF53706">
    <property type="entry name" value="Formate dehydrogenase/DMSO reductase, domains 1-3"/>
    <property type="match status" value="1"/>
</dbReference>
<dbReference type="InterPro" id="IPR006657">
    <property type="entry name" value="MoPterin_dinucl-bd_dom"/>
</dbReference>
<dbReference type="GO" id="GO:0051539">
    <property type="term" value="F:4 iron, 4 sulfur cluster binding"/>
    <property type="evidence" value="ECO:0007669"/>
    <property type="project" value="UniProtKB-KW"/>
</dbReference>